<reference evidence="1" key="1">
    <citation type="submission" date="2015-08" db="EMBL/GenBank/DDBJ databases">
        <authorList>
            <person name="Babu N.S."/>
            <person name="Beckwith C.J."/>
            <person name="Beseler K.G."/>
            <person name="Brison A."/>
            <person name="Carone J.V."/>
            <person name="Caskin T.P."/>
            <person name="Diamond M."/>
            <person name="Durham M.E."/>
            <person name="Foxe J.M."/>
            <person name="Go M."/>
            <person name="Henderson B.A."/>
            <person name="Jones I.B."/>
            <person name="McGettigan J.A."/>
            <person name="Micheletti S.J."/>
            <person name="Nasrallah M.E."/>
            <person name="Ortiz D."/>
            <person name="Piller C.R."/>
            <person name="Privatt S.R."/>
            <person name="Schneider S.L."/>
            <person name="Sharp S."/>
            <person name="Smith T.C."/>
            <person name="Stanton J.D."/>
            <person name="Ullery H.E."/>
            <person name="Wilson R.J."/>
            <person name="Serrano M.G."/>
            <person name="Buck G."/>
            <person name="Lee V."/>
            <person name="Wang Y."/>
            <person name="Carvalho R."/>
            <person name="Voegtly L."/>
            <person name="Shi R."/>
            <person name="Duckworth R."/>
            <person name="Johnson A."/>
            <person name="Loviza R."/>
            <person name="Walstead R."/>
            <person name="Shah Z."/>
            <person name="Kiflezghi M."/>
            <person name="Wade K."/>
            <person name="Ball S.L."/>
            <person name="Bradley K.W."/>
            <person name="Asai D.J."/>
            <person name="Bowman C.A."/>
            <person name="Russell D.A."/>
            <person name="Pope W.H."/>
            <person name="Jacobs-Sera D."/>
            <person name="Hendrix R.W."/>
            <person name="Hatfull G.F."/>
        </authorList>
    </citation>
    <scope>NUCLEOTIDE SEQUENCE</scope>
</reference>
<dbReference type="PANTHER" id="PTHR31789:SF1">
    <property type="entry name" value="OS05G0482600 PROTEIN"/>
    <property type="match status" value="1"/>
</dbReference>
<proteinExistence type="predicted"/>
<dbReference type="Gene3D" id="2.130.10.10">
    <property type="entry name" value="YVTN repeat-like/Quinoprotein amine dehydrogenase"/>
    <property type="match status" value="1"/>
</dbReference>
<evidence type="ECO:0000313" key="1">
    <source>
        <dbReference type="EMBL" id="JAT77321.1"/>
    </source>
</evidence>
<protein>
    <submittedName>
        <fullName evidence="1">Uncharacterized protein</fullName>
    </submittedName>
</protein>
<dbReference type="Pfam" id="PF25463">
    <property type="entry name" value="DUF7899"/>
    <property type="match status" value="1"/>
</dbReference>
<dbReference type="InterPro" id="IPR015943">
    <property type="entry name" value="WD40/YVTN_repeat-like_dom_sf"/>
</dbReference>
<name>A0A1D2AE05_AUXPR</name>
<dbReference type="SUPFAM" id="SSF50998">
    <property type="entry name" value="Quinoprotein alcohol dehydrogenase-like"/>
    <property type="match status" value="1"/>
</dbReference>
<dbReference type="PANTHER" id="PTHR31789">
    <property type="entry name" value="OS05G0482600 PROTEIN"/>
    <property type="match status" value="1"/>
</dbReference>
<dbReference type="EMBL" id="GDKF01001301">
    <property type="protein sequence ID" value="JAT77321.1"/>
    <property type="molecule type" value="Transcribed_RNA"/>
</dbReference>
<dbReference type="InterPro" id="IPR057221">
    <property type="entry name" value="DUF7899"/>
</dbReference>
<dbReference type="InterPro" id="IPR011047">
    <property type="entry name" value="Quinoprotein_ADH-like_sf"/>
</dbReference>
<accession>A0A1D2AE05</accession>
<gene>
    <name evidence="1" type="ORF">g.7003</name>
</gene>
<organism evidence="1">
    <name type="scientific">Auxenochlorella protothecoides</name>
    <name type="common">Green microalga</name>
    <name type="synonym">Chlorella protothecoides</name>
    <dbReference type="NCBI Taxonomy" id="3075"/>
    <lineage>
        <taxon>Eukaryota</taxon>
        <taxon>Viridiplantae</taxon>
        <taxon>Chlorophyta</taxon>
        <taxon>core chlorophytes</taxon>
        <taxon>Trebouxiophyceae</taxon>
        <taxon>Chlorellales</taxon>
        <taxon>Chlorellaceae</taxon>
        <taxon>Auxenochlorella</taxon>
    </lineage>
</organism>
<dbReference type="AlphaFoldDB" id="A0A1D2AE05"/>
<sequence length="400" mass="41662">MSCQATLCPSPVQDAWDVHAAHTEWPPLHLRRRAAIAEVVLAGSLTIATSQNGVAVAFSEGSKEGCVLNLAADEHIHGISAVSGRPGITVISSFLSDGGQSLRCRVVSLAGVLRGTPHDWMPLWTNEPLHNPGFIELSDGGAHALVFDPAKGQYSVWDVGSRSVIFGFASTGVVDAVFASEDAVLCIRPSPAGGTQRLTLLALVDGSSMHDTVVPGPACPTRRHEVNGPWLFMHGADGVLRTQCILRRGGPRPLRAAPAPDLGGPLVPPTLLHAPCLCPGRVLLLTGDNSSRTWAEVWDAPGRLRARFLLAGPPAAGEEAGAPPGGPATAYLCEAQASALVLGRGGRGACLHVIDLASLTRRCVLEGHAKTLGPVTALCLDEAGGRLATGDARGHVHLWT</sequence>